<reference evidence="4 5" key="1">
    <citation type="submission" date="2016-12" db="EMBL/GenBank/DDBJ databases">
        <authorList>
            <person name="Song W.-J."/>
            <person name="Kurnit D.M."/>
        </authorList>
    </citation>
    <scope>NUCLEOTIDE SEQUENCE [LARGE SCALE GENOMIC DNA]</scope>
    <source>
        <strain evidence="4 5">STM7296</strain>
    </source>
</reference>
<evidence type="ECO:0000256" key="1">
    <source>
        <dbReference type="ARBA" id="ARBA00001933"/>
    </source>
</evidence>
<evidence type="ECO:0000259" key="3">
    <source>
        <dbReference type="Pfam" id="PF00155"/>
    </source>
</evidence>
<dbReference type="PANTHER" id="PTHR13693">
    <property type="entry name" value="CLASS II AMINOTRANSFERASE/8-AMINO-7-OXONONANOATE SYNTHASE"/>
    <property type="match status" value="1"/>
</dbReference>
<dbReference type="Gene3D" id="3.90.1150.10">
    <property type="entry name" value="Aspartate Aminotransferase, domain 1"/>
    <property type="match status" value="1"/>
</dbReference>
<dbReference type="AlphaFoldDB" id="A0A1N7SP83"/>
<evidence type="ECO:0000313" key="5">
    <source>
        <dbReference type="Proteomes" id="UP000187012"/>
    </source>
</evidence>
<organism evidence="4 5">
    <name type="scientific">Paraburkholderia ribeironis</name>
    <dbReference type="NCBI Taxonomy" id="1247936"/>
    <lineage>
        <taxon>Bacteria</taxon>
        <taxon>Pseudomonadati</taxon>
        <taxon>Pseudomonadota</taxon>
        <taxon>Betaproteobacteria</taxon>
        <taxon>Burkholderiales</taxon>
        <taxon>Burkholderiaceae</taxon>
        <taxon>Paraburkholderia</taxon>
    </lineage>
</organism>
<name>A0A1N7SP83_9BURK</name>
<dbReference type="InterPro" id="IPR004839">
    <property type="entry name" value="Aminotransferase_I/II_large"/>
</dbReference>
<dbReference type="InterPro" id="IPR015421">
    <property type="entry name" value="PyrdxlP-dep_Trfase_major"/>
</dbReference>
<evidence type="ECO:0000256" key="2">
    <source>
        <dbReference type="ARBA" id="ARBA00022679"/>
    </source>
</evidence>
<dbReference type="InterPro" id="IPR050087">
    <property type="entry name" value="AON_synthase_class-II"/>
</dbReference>
<dbReference type="Pfam" id="PF00155">
    <property type="entry name" value="Aminotran_1_2"/>
    <property type="match status" value="1"/>
</dbReference>
<dbReference type="PANTHER" id="PTHR13693:SF3">
    <property type="entry name" value="LD36009P"/>
    <property type="match status" value="1"/>
</dbReference>
<dbReference type="GO" id="GO:0030170">
    <property type="term" value="F:pyridoxal phosphate binding"/>
    <property type="evidence" value="ECO:0007669"/>
    <property type="project" value="InterPro"/>
</dbReference>
<dbReference type="RefSeq" id="WP_218023754.1">
    <property type="nucleotide sequence ID" value="NZ_CYGX02000130.1"/>
</dbReference>
<keyword evidence="2 4" id="KW-0808">Transferase</keyword>
<dbReference type="EC" id="2.3.1.47" evidence="4"/>
<dbReference type="SUPFAM" id="SSF53383">
    <property type="entry name" value="PLP-dependent transferases"/>
    <property type="match status" value="1"/>
</dbReference>
<dbReference type="GO" id="GO:0008710">
    <property type="term" value="F:8-amino-7-oxononanoate synthase activity"/>
    <property type="evidence" value="ECO:0007669"/>
    <property type="project" value="UniProtKB-EC"/>
</dbReference>
<dbReference type="EMBL" id="CYGX02000130">
    <property type="protein sequence ID" value="SIT49234.1"/>
    <property type="molecule type" value="Genomic_DNA"/>
</dbReference>
<dbReference type="InterPro" id="IPR015424">
    <property type="entry name" value="PyrdxlP-dep_Trfase"/>
</dbReference>
<proteinExistence type="predicted"/>
<keyword evidence="4" id="KW-0012">Acyltransferase</keyword>
<gene>
    <name evidence="4" type="ORF">BN2475_1300008</name>
</gene>
<protein>
    <submittedName>
        <fullName evidence="4">8-amino-7-oxononanoate synthase</fullName>
        <ecNumber evidence="4">2.3.1.47</ecNumber>
    </submittedName>
</protein>
<evidence type="ECO:0000313" key="4">
    <source>
        <dbReference type="EMBL" id="SIT49234.1"/>
    </source>
</evidence>
<dbReference type="Proteomes" id="UP000187012">
    <property type="component" value="Unassembled WGS sequence"/>
</dbReference>
<accession>A0A1N7SP83</accession>
<dbReference type="STRING" id="1247936.BN2475_1300008"/>
<feature type="domain" description="Aminotransferase class I/classII large" evidence="3">
    <location>
        <begin position="83"/>
        <end position="425"/>
    </location>
</feature>
<keyword evidence="5" id="KW-1185">Reference proteome</keyword>
<dbReference type="InterPro" id="IPR015422">
    <property type="entry name" value="PyrdxlP-dep_Trfase_small"/>
</dbReference>
<comment type="cofactor">
    <cofactor evidence="1">
        <name>pyridoxal 5'-phosphate</name>
        <dbReference type="ChEBI" id="CHEBI:597326"/>
    </cofactor>
</comment>
<sequence>MSSIHKIDSPTIPNERIYQNTTGTLMMHLKRAGVRDVDTIAEQMDDLRQQQLSEGIYSFDSFSCLGSDASSPIATSLNQAPHDCVIWSTNLYLGLNRHPQIIEKVVDAVQRFGTGCGTSAISGGMNILHKKIEAKLQQWLGKESVMLFPTGFTANMGALAALCQENDHVLIDEESHASIRDGIRLSPTRRWISFGHNSIEDLQRKLEFSQRECTGKIIVVVESAYSMSGDICPLAELVALKRCFNFLIFVDEAHSFGLYGEGGRGLCYQENVIDQVDFIASTFSKAAASIGGFVTTERRFVSYFQWSSNAYAFQACFTPADAAAVLAALEVIETSPDIARTLHEKNAYMRLRLKRAGFDLRSSQTPIVPIYISDTEKLLKICFELYKRGVFSVPVAYPMVGANDGRIRLIVNVRHSYEQIDRTVDLLDDLAKEFELFNAKDMRTPSSLSNI</sequence>
<dbReference type="Gene3D" id="3.40.640.10">
    <property type="entry name" value="Type I PLP-dependent aspartate aminotransferase-like (Major domain)"/>
    <property type="match status" value="1"/>
</dbReference>